<evidence type="ECO:0000313" key="2">
    <source>
        <dbReference type="Proteomes" id="UP000014254"/>
    </source>
</evidence>
<protein>
    <submittedName>
        <fullName evidence="1">Uncharacterized protein</fullName>
    </submittedName>
</protein>
<dbReference type="VEuPathDB" id="FungiDB:HMPREF1544_06848"/>
<dbReference type="OrthoDB" id="2264724at2759"/>
<name>S2J9H8_MUCC1</name>
<keyword evidence="2" id="KW-1185">Reference proteome</keyword>
<dbReference type="Proteomes" id="UP000014254">
    <property type="component" value="Unassembled WGS sequence"/>
</dbReference>
<dbReference type="OMA" id="MHRMTIK"/>
<dbReference type="STRING" id="1220926.S2J9H8"/>
<gene>
    <name evidence="1" type="ORF">HMPREF1544_06848</name>
</gene>
<reference evidence="2" key="1">
    <citation type="submission" date="2013-05" db="EMBL/GenBank/DDBJ databases">
        <title>The Genome sequence of Mucor circinelloides f. circinelloides 1006PhL.</title>
        <authorList>
            <consortium name="The Broad Institute Genomics Platform"/>
            <person name="Cuomo C."/>
            <person name="Earl A."/>
            <person name="Findley K."/>
            <person name="Lee S.C."/>
            <person name="Walker B."/>
            <person name="Young S."/>
            <person name="Zeng Q."/>
            <person name="Gargeya S."/>
            <person name="Fitzgerald M."/>
            <person name="Haas B."/>
            <person name="Abouelleil A."/>
            <person name="Allen A.W."/>
            <person name="Alvarado L."/>
            <person name="Arachchi H.M."/>
            <person name="Berlin A.M."/>
            <person name="Chapman S.B."/>
            <person name="Gainer-Dewar J."/>
            <person name="Goldberg J."/>
            <person name="Griggs A."/>
            <person name="Gujja S."/>
            <person name="Hansen M."/>
            <person name="Howarth C."/>
            <person name="Imamovic A."/>
            <person name="Ireland A."/>
            <person name="Larimer J."/>
            <person name="McCowan C."/>
            <person name="Murphy C."/>
            <person name="Pearson M."/>
            <person name="Poon T.W."/>
            <person name="Priest M."/>
            <person name="Roberts A."/>
            <person name="Saif S."/>
            <person name="Shea T."/>
            <person name="Sisk P."/>
            <person name="Sykes S."/>
            <person name="Wortman J."/>
            <person name="Nusbaum C."/>
            <person name="Birren B."/>
        </authorList>
    </citation>
    <scope>NUCLEOTIDE SEQUENCE [LARGE SCALE GENOMIC DNA]</scope>
    <source>
        <strain evidence="2">1006PhL</strain>
    </source>
</reference>
<accession>S2J9H8</accession>
<dbReference type="AlphaFoldDB" id="S2J9H8"/>
<evidence type="ECO:0000313" key="1">
    <source>
        <dbReference type="EMBL" id="EPB86309.1"/>
    </source>
</evidence>
<dbReference type="EMBL" id="KE123991">
    <property type="protein sequence ID" value="EPB86309.1"/>
    <property type="molecule type" value="Genomic_DNA"/>
</dbReference>
<proteinExistence type="predicted"/>
<organism evidence="1 2">
    <name type="scientific">Mucor circinelloides f. circinelloides (strain 1006PhL)</name>
    <name type="common">Mucormycosis agent</name>
    <name type="synonym">Calyptromyces circinelloides</name>
    <dbReference type="NCBI Taxonomy" id="1220926"/>
    <lineage>
        <taxon>Eukaryota</taxon>
        <taxon>Fungi</taxon>
        <taxon>Fungi incertae sedis</taxon>
        <taxon>Mucoromycota</taxon>
        <taxon>Mucoromycotina</taxon>
        <taxon>Mucoromycetes</taxon>
        <taxon>Mucorales</taxon>
        <taxon>Mucorineae</taxon>
        <taxon>Mucoraceae</taxon>
        <taxon>Mucor</taxon>
    </lineage>
</organism>
<dbReference type="InParanoid" id="S2J9H8"/>
<sequence length="70" mass="7889">MFVDDRGHSVGSHIKGHQRLGGAWKQKLHGHYTPTLIINEYNSSQTCLFCFHKLSHPMVAVKDKVKTTNG</sequence>